<feature type="domain" description="Zinc finger CGNR" evidence="2">
    <location>
        <begin position="152"/>
        <end position="189"/>
    </location>
</feature>
<dbReference type="InterPro" id="IPR023286">
    <property type="entry name" value="ABATE_dom_sf"/>
</dbReference>
<evidence type="ECO:0000256" key="1">
    <source>
        <dbReference type="SAM" id="MobiDB-lite"/>
    </source>
</evidence>
<sequence length="196" mass="20981">MRAVPVHLHQTPVPGEERYVSLALVNTRYALTHGPVDLLADPDAAHLWLVRHALLPDRIALNGRQFGRLLGVRDAVRDAFTAYVARTPPPATGLAALNSALAAAPSTPRLTWPAAGPRRTTDPDTGNPAAASLALLAEDTVDLLTGPDADQLTECAAQGCARWFLRSHGARRWCSTKCGNRVRAARAYAAKKERGA</sequence>
<dbReference type="AlphaFoldDB" id="A0A0L0JNY3"/>
<reference evidence="4" key="1">
    <citation type="submission" date="2014-07" db="EMBL/GenBank/DDBJ databases">
        <title>Genome sequencing of plant-pathogenic Streptomyces species.</title>
        <authorList>
            <person name="Harrison J."/>
            <person name="Sapp M."/>
            <person name="Thwaites R."/>
            <person name="Studholme D.J."/>
        </authorList>
    </citation>
    <scope>NUCLEOTIDE SEQUENCE [LARGE SCALE GENOMIC DNA]</scope>
    <source>
        <strain evidence="4">NCPPB 4445</strain>
    </source>
</reference>
<dbReference type="Pfam" id="PF07336">
    <property type="entry name" value="ABATE"/>
    <property type="match status" value="1"/>
</dbReference>
<evidence type="ECO:0000259" key="2">
    <source>
        <dbReference type="Pfam" id="PF11706"/>
    </source>
</evidence>
<organism evidence="3 4">
    <name type="scientific">Streptomyces acidiscabies</name>
    <dbReference type="NCBI Taxonomy" id="42234"/>
    <lineage>
        <taxon>Bacteria</taxon>
        <taxon>Bacillati</taxon>
        <taxon>Actinomycetota</taxon>
        <taxon>Actinomycetes</taxon>
        <taxon>Kitasatosporales</taxon>
        <taxon>Streptomycetaceae</taxon>
        <taxon>Streptomyces</taxon>
    </lineage>
</organism>
<evidence type="ECO:0000313" key="3">
    <source>
        <dbReference type="EMBL" id="KND27125.1"/>
    </source>
</evidence>
<dbReference type="InterPro" id="IPR021005">
    <property type="entry name" value="Znf_CGNR"/>
</dbReference>
<dbReference type="EMBL" id="JPPY01000200">
    <property type="protein sequence ID" value="KND27125.1"/>
    <property type="molecule type" value="Genomic_DNA"/>
</dbReference>
<dbReference type="PATRIC" id="fig|42234.21.peg.7300"/>
<proteinExistence type="predicted"/>
<dbReference type="SUPFAM" id="SSF160904">
    <property type="entry name" value="Jann2411-like"/>
    <property type="match status" value="1"/>
</dbReference>
<name>A0A0L0JNY3_9ACTN</name>
<dbReference type="Gene3D" id="1.10.3300.10">
    <property type="entry name" value="Jann2411-like domain"/>
    <property type="match status" value="1"/>
</dbReference>
<protein>
    <recommendedName>
        <fullName evidence="2">Zinc finger CGNR domain-containing protein</fullName>
    </recommendedName>
</protein>
<dbReference type="PANTHER" id="PTHR35525">
    <property type="entry name" value="BLL6575 PROTEIN"/>
    <property type="match status" value="1"/>
</dbReference>
<dbReference type="Pfam" id="PF11706">
    <property type="entry name" value="zf-CGNR"/>
    <property type="match status" value="1"/>
</dbReference>
<dbReference type="InterPro" id="IPR010852">
    <property type="entry name" value="ABATE"/>
</dbReference>
<feature type="region of interest" description="Disordered" evidence="1">
    <location>
        <begin position="108"/>
        <end position="128"/>
    </location>
</feature>
<evidence type="ECO:0000313" key="4">
    <source>
        <dbReference type="Proteomes" id="UP000037151"/>
    </source>
</evidence>
<comment type="caution">
    <text evidence="3">The sequence shown here is derived from an EMBL/GenBank/DDBJ whole genome shotgun (WGS) entry which is preliminary data.</text>
</comment>
<accession>A0A0L0JNY3</accession>
<dbReference type="PANTHER" id="PTHR35525:SF3">
    <property type="entry name" value="BLL6575 PROTEIN"/>
    <property type="match status" value="1"/>
</dbReference>
<gene>
    <name evidence="3" type="ORF">IQ63_35425</name>
</gene>
<dbReference type="OrthoDB" id="3211108at2"/>
<dbReference type="Proteomes" id="UP000037151">
    <property type="component" value="Unassembled WGS sequence"/>
</dbReference>